<dbReference type="EMBL" id="SGXA01000002">
    <property type="protein sequence ID" value="RZS70654.1"/>
    <property type="molecule type" value="Genomic_DNA"/>
</dbReference>
<evidence type="ECO:0000313" key="3">
    <source>
        <dbReference type="Proteomes" id="UP000293874"/>
    </source>
</evidence>
<dbReference type="SUPFAM" id="SSF56601">
    <property type="entry name" value="beta-lactamase/transpeptidase-like"/>
    <property type="match status" value="1"/>
</dbReference>
<feature type="domain" description="Beta-lactamase-related" evidence="1">
    <location>
        <begin position="7"/>
        <end position="104"/>
    </location>
</feature>
<dbReference type="AlphaFoldDB" id="A0A4Q7MRX6"/>
<evidence type="ECO:0000313" key="2">
    <source>
        <dbReference type="EMBL" id="RZS70654.1"/>
    </source>
</evidence>
<dbReference type="Gene3D" id="3.40.710.10">
    <property type="entry name" value="DD-peptidase/beta-lactamase superfamily"/>
    <property type="match status" value="1"/>
</dbReference>
<sequence>MGFACGHLLSTVGDLFKWNQAVFKQVLLGKQMLDSVLAPVKLKNGNTSTYGLGWMNQTILGKRCYRHDGSVMGFGAEIRYFPEEDIFMAFLVNGRSQETDARTMDLINQVTQLSLGKPVLAEFSITAAMLQQYTGVYALNEEHKILVTLENGQLYIEGSNPADQITKIPVYPYQVDHFFTKGPDFKMEFRKDNAGNYAKIVTTARSKFIFEWKKEKWTVV</sequence>
<accession>A0A4Q7MRX6</accession>
<dbReference type="InterPro" id="IPR050491">
    <property type="entry name" value="AmpC-like"/>
</dbReference>
<comment type="caution">
    <text evidence="2">The sequence shown here is derived from an EMBL/GenBank/DDBJ whole genome shotgun (WGS) entry which is preliminary data.</text>
</comment>
<dbReference type="Pfam" id="PF00144">
    <property type="entry name" value="Beta-lactamase"/>
    <property type="match status" value="1"/>
</dbReference>
<dbReference type="InterPro" id="IPR012338">
    <property type="entry name" value="Beta-lactam/transpept-like"/>
</dbReference>
<dbReference type="PANTHER" id="PTHR46825:SF9">
    <property type="entry name" value="BETA-LACTAMASE-RELATED DOMAIN-CONTAINING PROTEIN"/>
    <property type="match status" value="1"/>
</dbReference>
<dbReference type="Proteomes" id="UP000293874">
    <property type="component" value="Unassembled WGS sequence"/>
</dbReference>
<dbReference type="InterPro" id="IPR001466">
    <property type="entry name" value="Beta-lactam-related"/>
</dbReference>
<evidence type="ECO:0000259" key="1">
    <source>
        <dbReference type="Pfam" id="PF00144"/>
    </source>
</evidence>
<name>A0A4Q7MRX6_9BACT</name>
<dbReference type="OrthoDB" id="9793489at2"/>
<organism evidence="2 3">
    <name type="scientific">Pseudobacter ginsenosidimutans</name>
    <dbReference type="NCBI Taxonomy" id="661488"/>
    <lineage>
        <taxon>Bacteria</taxon>
        <taxon>Pseudomonadati</taxon>
        <taxon>Bacteroidota</taxon>
        <taxon>Chitinophagia</taxon>
        <taxon>Chitinophagales</taxon>
        <taxon>Chitinophagaceae</taxon>
        <taxon>Pseudobacter</taxon>
    </lineage>
</organism>
<reference evidence="2 3" key="1">
    <citation type="submission" date="2019-02" db="EMBL/GenBank/DDBJ databases">
        <title>Genomic Encyclopedia of Type Strains, Phase IV (KMG-IV): sequencing the most valuable type-strain genomes for metagenomic binning, comparative biology and taxonomic classification.</title>
        <authorList>
            <person name="Goeker M."/>
        </authorList>
    </citation>
    <scope>NUCLEOTIDE SEQUENCE [LARGE SCALE GENOMIC DNA]</scope>
    <source>
        <strain evidence="2 3">DSM 18116</strain>
    </source>
</reference>
<protein>
    <submittedName>
        <fullName evidence="2">Beta-lactamase</fullName>
    </submittedName>
</protein>
<keyword evidence="3" id="KW-1185">Reference proteome</keyword>
<gene>
    <name evidence="2" type="ORF">EV199_2546</name>
</gene>
<dbReference type="PANTHER" id="PTHR46825">
    <property type="entry name" value="D-ALANYL-D-ALANINE-CARBOXYPEPTIDASE/ENDOPEPTIDASE AMPH"/>
    <property type="match status" value="1"/>
</dbReference>
<proteinExistence type="predicted"/>